<accession>A0ACB0IXG4</accession>
<dbReference type="EMBL" id="CASHSV030000013">
    <property type="protein sequence ID" value="CAJ2636553.1"/>
    <property type="molecule type" value="Genomic_DNA"/>
</dbReference>
<sequence>MNSLRRVCCSSSLLLRLRCSNTHYSTTTTRKSKSKSNFPKPTEIPFQPKLANSVNLIGTVTKPIHFDTSPDGNPFAATVITRLDQDPSSLLIPLLFQGDLAHTANFHLKLNDVVHVAGQLSTHRPKHSNPQYQFQVMVRSLNFVQDYPRIKKDSLTSKQKYGSLSENEDDEINPSKKDIHSEENAELVVKPSWKDIINKPSEWQDDHSTKESPKSAAFESKTDGELKPELKQSITNEKKYQNSYSDSLSDLLNDPKQWWDFRESKRSGLVKPKYPDFKRKDGSSSIWIDRAPRWVLSKLKELEFDAAAVKSKQANESKGDESWNDLLQNPTKWWDNRLDKRNERAPDFKHKDTGAGLWLKGSPSWVLPKLPPLKLKQHSAEPSWKQTPV</sequence>
<reference evidence="1" key="1">
    <citation type="submission" date="2023-10" db="EMBL/GenBank/DDBJ databases">
        <authorList>
            <person name="Rodriguez Cubillos JULIANA M."/>
            <person name="De Vega J."/>
        </authorList>
    </citation>
    <scope>NUCLEOTIDE SEQUENCE</scope>
</reference>
<comment type="caution">
    <text evidence="1">The sequence shown here is derived from an EMBL/GenBank/DDBJ whole genome shotgun (WGS) entry which is preliminary data.</text>
</comment>
<dbReference type="Proteomes" id="UP001177021">
    <property type="component" value="Unassembled WGS sequence"/>
</dbReference>
<proteinExistence type="predicted"/>
<name>A0ACB0IXG4_TRIPR</name>
<protein>
    <submittedName>
        <fullName evidence="1">Uncharacterized protein</fullName>
    </submittedName>
</protein>
<keyword evidence="2" id="KW-1185">Reference proteome</keyword>
<gene>
    <name evidence="1" type="ORF">MILVUS5_LOCUS7032</name>
</gene>
<organism evidence="1 2">
    <name type="scientific">Trifolium pratense</name>
    <name type="common">Red clover</name>
    <dbReference type="NCBI Taxonomy" id="57577"/>
    <lineage>
        <taxon>Eukaryota</taxon>
        <taxon>Viridiplantae</taxon>
        <taxon>Streptophyta</taxon>
        <taxon>Embryophyta</taxon>
        <taxon>Tracheophyta</taxon>
        <taxon>Spermatophyta</taxon>
        <taxon>Magnoliopsida</taxon>
        <taxon>eudicotyledons</taxon>
        <taxon>Gunneridae</taxon>
        <taxon>Pentapetalae</taxon>
        <taxon>rosids</taxon>
        <taxon>fabids</taxon>
        <taxon>Fabales</taxon>
        <taxon>Fabaceae</taxon>
        <taxon>Papilionoideae</taxon>
        <taxon>50 kb inversion clade</taxon>
        <taxon>NPAAA clade</taxon>
        <taxon>Hologalegina</taxon>
        <taxon>IRL clade</taxon>
        <taxon>Trifolieae</taxon>
        <taxon>Trifolium</taxon>
    </lineage>
</organism>
<evidence type="ECO:0000313" key="2">
    <source>
        <dbReference type="Proteomes" id="UP001177021"/>
    </source>
</evidence>
<evidence type="ECO:0000313" key="1">
    <source>
        <dbReference type="EMBL" id="CAJ2636553.1"/>
    </source>
</evidence>